<name>A0A917QK63_9NOCA</name>
<protein>
    <recommendedName>
        <fullName evidence="4">LysE family transporter</fullName>
    </recommendedName>
</protein>
<dbReference type="Proteomes" id="UP000612956">
    <property type="component" value="Unassembled WGS sequence"/>
</dbReference>
<feature type="transmembrane region" description="Helical" evidence="1">
    <location>
        <begin position="37"/>
        <end position="56"/>
    </location>
</feature>
<dbReference type="RefSeq" id="WP_229683956.1">
    <property type="nucleotide sequence ID" value="NZ_BMMW01000002.1"/>
</dbReference>
<evidence type="ECO:0000256" key="1">
    <source>
        <dbReference type="SAM" id="Phobius"/>
    </source>
</evidence>
<accession>A0A917QK63</accession>
<feature type="transmembrane region" description="Helical" evidence="1">
    <location>
        <begin position="6"/>
        <end position="25"/>
    </location>
</feature>
<dbReference type="AlphaFoldDB" id="A0A917QK63"/>
<keyword evidence="1" id="KW-0472">Membrane</keyword>
<evidence type="ECO:0008006" key="4">
    <source>
        <dbReference type="Google" id="ProtNLM"/>
    </source>
</evidence>
<evidence type="ECO:0000313" key="2">
    <source>
        <dbReference type="EMBL" id="GGK54917.1"/>
    </source>
</evidence>
<reference evidence="2" key="1">
    <citation type="journal article" date="2014" name="Int. J. Syst. Evol. Microbiol.">
        <title>Complete genome sequence of Corynebacterium casei LMG S-19264T (=DSM 44701T), isolated from a smear-ripened cheese.</title>
        <authorList>
            <consortium name="US DOE Joint Genome Institute (JGI-PGF)"/>
            <person name="Walter F."/>
            <person name="Albersmeier A."/>
            <person name="Kalinowski J."/>
            <person name="Ruckert C."/>
        </authorList>
    </citation>
    <scope>NUCLEOTIDE SEQUENCE</scope>
    <source>
        <strain evidence="2">CGMCC 4.7278</strain>
    </source>
</reference>
<keyword evidence="1" id="KW-1133">Transmembrane helix</keyword>
<reference evidence="2" key="2">
    <citation type="submission" date="2020-09" db="EMBL/GenBank/DDBJ databases">
        <authorList>
            <person name="Sun Q."/>
            <person name="Zhou Y."/>
        </authorList>
    </citation>
    <scope>NUCLEOTIDE SEQUENCE</scope>
    <source>
        <strain evidence="2">CGMCC 4.7278</strain>
    </source>
</reference>
<proteinExistence type="predicted"/>
<keyword evidence="3" id="KW-1185">Reference proteome</keyword>
<dbReference type="EMBL" id="BMMW01000002">
    <property type="protein sequence ID" value="GGK54917.1"/>
    <property type="molecule type" value="Genomic_DNA"/>
</dbReference>
<comment type="caution">
    <text evidence="2">The sequence shown here is derived from an EMBL/GenBank/DDBJ whole genome shotgun (WGS) entry which is preliminary data.</text>
</comment>
<evidence type="ECO:0000313" key="3">
    <source>
        <dbReference type="Proteomes" id="UP000612956"/>
    </source>
</evidence>
<organism evidence="2 3">
    <name type="scientific">Nocardia camponoti</name>
    <dbReference type="NCBI Taxonomy" id="1616106"/>
    <lineage>
        <taxon>Bacteria</taxon>
        <taxon>Bacillati</taxon>
        <taxon>Actinomycetota</taxon>
        <taxon>Actinomycetes</taxon>
        <taxon>Mycobacteriales</taxon>
        <taxon>Nocardiaceae</taxon>
        <taxon>Nocardia</taxon>
    </lineage>
</organism>
<sequence length="58" mass="5885">MVLGAVDGVIAFGWLSLVAVLAARAVGLLRRPRIGQVLAKVSSAVLAAMGVAVLTVRT</sequence>
<keyword evidence="1" id="KW-0812">Transmembrane</keyword>
<gene>
    <name evidence="2" type="ORF">GCM10011591_28500</name>
</gene>